<dbReference type="AlphaFoldDB" id="A0A537K733"/>
<reference evidence="6 7" key="1">
    <citation type="journal article" date="2019" name="Nat. Microbiol.">
        <title>Mediterranean grassland soil C-N compound turnover is dependent on rainfall and depth, and is mediated by genomically divergent microorganisms.</title>
        <authorList>
            <person name="Diamond S."/>
            <person name="Andeer P.F."/>
            <person name="Li Z."/>
            <person name="Crits-Christoph A."/>
            <person name="Burstein D."/>
            <person name="Anantharaman K."/>
            <person name="Lane K.R."/>
            <person name="Thomas B.C."/>
            <person name="Pan C."/>
            <person name="Northen T.R."/>
            <person name="Banfield J.F."/>
        </authorList>
    </citation>
    <scope>NUCLEOTIDE SEQUENCE [LARGE SCALE GENOMIC DNA]</scope>
    <source>
        <strain evidence="6">NP_3</strain>
    </source>
</reference>
<dbReference type="Gene3D" id="2.70.50.60">
    <property type="entry name" value="abc- transporter (atp binding component) like domain"/>
    <property type="match status" value="1"/>
</dbReference>
<feature type="domain" description="ABC transporter" evidence="5">
    <location>
        <begin position="5"/>
        <end position="256"/>
    </location>
</feature>
<dbReference type="SUPFAM" id="SSF52540">
    <property type="entry name" value="P-loop containing nucleoside triphosphate hydrolases"/>
    <property type="match status" value="1"/>
</dbReference>
<dbReference type="Gene3D" id="3.40.50.300">
    <property type="entry name" value="P-loop containing nucleotide triphosphate hydrolases"/>
    <property type="match status" value="1"/>
</dbReference>
<comment type="caution">
    <text evidence="6">The sequence shown here is derived from an EMBL/GenBank/DDBJ whole genome shotgun (WGS) entry which is preliminary data.</text>
</comment>
<dbReference type="InterPro" id="IPR050683">
    <property type="entry name" value="Bact_Polysacc_Export_ATP-bd"/>
</dbReference>
<organism evidence="6 7">
    <name type="scientific">Candidatus Segetimicrobium genomatis</name>
    <dbReference type="NCBI Taxonomy" id="2569760"/>
    <lineage>
        <taxon>Bacteria</taxon>
        <taxon>Bacillati</taxon>
        <taxon>Candidatus Sysuimicrobiota</taxon>
        <taxon>Candidatus Sysuimicrobiia</taxon>
        <taxon>Candidatus Sysuimicrobiales</taxon>
        <taxon>Candidatus Segetimicrobiaceae</taxon>
        <taxon>Candidatus Segetimicrobium</taxon>
    </lineage>
</organism>
<evidence type="ECO:0000313" key="7">
    <source>
        <dbReference type="Proteomes" id="UP000318509"/>
    </source>
</evidence>
<dbReference type="GO" id="GO:0016887">
    <property type="term" value="F:ATP hydrolysis activity"/>
    <property type="evidence" value="ECO:0007669"/>
    <property type="project" value="InterPro"/>
</dbReference>
<dbReference type="GO" id="GO:0016020">
    <property type="term" value="C:membrane"/>
    <property type="evidence" value="ECO:0007669"/>
    <property type="project" value="InterPro"/>
</dbReference>
<comment type="similarity">
    <text evidence="1">Belongs to the ABC transporter superfamily.</text>
</comment>
<sequence length="421" mass="46650">MTWAVKFEDVSKRYRRGGAGYGSLRADLAEFGRKAAALLHGGTVEPRGTLALDRVSLEVGEGEAFAIIGPNGAGKTTILKLLTRISYPTEGRVRVRGRVGALIEVGSGIHPELTGRENIWLYGRIMGMSRSDISRRFDEIVGFSELAHALDTQVKAYSTGMQLRLGFAIASHLDPDIFVVDEALAVGDAGFQAKCVDRMMHLIRNGKTLLFVSHNLPAVEGLCRNALFLHNGHIVTIGAARDVLRMYLDWNDRQMFDRGHNQPFASDDAAPVEVAGVSCHGADGQERYEFTSDDPLEIRIRLRARQTLHNPHINLGITDGRPGLLIHCSTLLLGQAPERVTGEWTATCKIEKLNLMPRLYRVWCDVYSEHGHGVLCDWREVAVFRIVEPLGKSRLNGKLAVTFEALYGAVRSDYQWTHTLP</sequence>
<proteinExistence type="inferred from homology"/>
<dbReference type="InterPro" id="IPR015860">
    <property type="entry name" value="ABC_transpr_TagH-like"/>
</dbReference>
<dbReference type="InterPro" id="IPR027417">
    <property type="entry name" value="P-loop_NTPase"/>
</dbReference>
<keyword evidence="3" id="KW-0547">Nucleotide-binding</keyword>
<accession>A0A537K733</accession>
<dbReference type="InterPro" id="IPR003593">
    <property type="entry name" value="AAA+_ATPase"/>
</dbReference>
<evidence type="ECO:0000313" key="6">
    <source>
        <dbReference type="EMBL" id="TMI91569.1"/>
    </source>
</evidence>
<dbReference type="InterPro" id="IPR029439">
    <property type="entry name" value="Wzt_C"/>
</dbReference>
<evidence type="ECO:0000256" key="4">
    <source>
        <dbReference type="ARBA" id="ARBA00022840"/>
    </source>
</evidence>
<dbReference type="SMART" id="SM00382">
    <property type="entry name" value="AAA"/>
    <property type="match status" value="1"/>
</dbReference>
<keyword evidence="4 6" id="KW-0067">ATP-binding</keyword>
<dbReference type="InterPro" id="IPR003439">
    <property type="entry name" value="ABC_transporter-like_ATP-bd"/>
</dbReference>
<dbReference type="PROSITE" id="PS50893">
    <property type="entry name" value="ABC_TRANSPORTER_2"/>
    <property type="match status" value="1"/>
</dbReference>
<evidence type="ECO:0000256" key="3">
    <source>
        <dbReference type="ARBA" id="ARBA00022741"/>
    </source>
</evidence>
<dbReference type="Proteomes" id="UP000318509">
    <property type="component" value="Unassembled WGS sequence"/>
</dbReference>
<keyword evidence="2" id="KW-0813">Transport</keyword>
<dbReference type="CDD" id="cd10147">
    <property type="entry name" value="Wzt_C-like"/>
    <property type="match status" value="1"/>
</dbReference>
<dbReference type="CDD" id="cd03220">
    <property type="entry name" value="ABC_KpsT_Wzt"/>
    <property type="match status" value="1"/>
</dbReference>
<dbReference type="GO" id="GO:0005524">
    <property type="term" value="F:ATP binding"/>
    <property type="evidence" value="ECO:0007669"/>
    <property type="project" value="UniProtKB-KW"/>
</dbReference>
<dbReference type="Pfam" id="PF00005">
    <property type="entry name" value="ABC_tran"/>
    <property type="match status" value="1"/>
</dbReference>
<dbReference type="EMBL" id="VBAK01000089">
    <property type="protein sequence ID" value="TMI91569.1"/>
    <property type="molecule type" value="Genomic_DNA"/>
</dbReference>
<evidence type="ECO:0000256" key="2">
    <source>
        <dbReference type="ARBA" id="ARBA00022448"/>
    </source>
</evidence>
<protein>
    <submittedName>
        <fullName evidence="6">ABC transporter ATP-binding protein</fullName>
    </submittedName>
</protein>
<dbReference type="PANTHER" id="PTHR46743:SF2">
    <property type="entry name" value="TEICHOIC ACIDS EXPORT ATP-BINDING PROTEIN TAGH"/>
    <property type="match status" value="1"/>
</dbReference>
<dbReference type="GO" id="GO:0140359">
    <property type="term" value="F:ABC-type transporter activity"/>
    <property type="evidence" value="ECO:0007669"/>
    <property type="project" value="InterPro"/>
</dbReference>
<evidence type="ECO:0000259" key="5">
    <source>
        <dbReference type="PROSITE" id="PS50893"/>
    </source>
</evidence>
<gene>
    <name evidence="6" type="ORF">E6H00_03685</name>
</gene>
<name>A0A537K733_9BACT</name>
<dbReference type="PANTHER" id="PTHR46743">
    <property type="entry name" value="TEICHOIC ACIDS EXPORT ATP-BINDING PROTEIN TAGH"/>
    <property type="match status" value="1"/>
</dbReference>
<evidence type="ECO:0000256" key="1">
    <source>
        <dbReference type="ARBA" id="ARBA00005417"/>
    </source>
</evidence>